<reference evidence="2" key="1">
    <citation type="submission" date="2022-08" db="EMBL/GenBank/DDBJ databases">
        <title>Novel sulfate-reducing endosymbionts in the free-living metamonad Anaeramoeba.</title>
        <authorList>
            <person name="Jerlstrom-Hultqvist J."/>
            <person name="Cepicka I."/>
            <person name="Gallot-Lavallee L."/>
            <person name="Salas-Leiva D."/>
            <person name="Curtis B.A."/>
            <person name="Zahonova K."/>
            <person name="Pipaliya S."/>
            <person name="Dacks J."/>
            <person name="Roger A.J."/>
        </authorList>
    </citation>
    <scope>NUCLEOTIDE SEQUENCE</scope>
    <source>
        <strain evidence="2">Schooner1</strain>
    </source>
</reference>
<proteinExistence type="predicted"/>
<feature type="region of interest" description="Disordered" evidence="1">
    <location>
        <begin position="230"/>
        <end position="249"/>
    </location>
</feature>
<comment type="caution">
    <text evidence="2">The sequence shown here is derived from an EMBL/GenBank/DDBJ whole genome shotgun (WGS) entry which is preliminary data.</text>
</comment>
<name>A0ABQ8Y1C6_9EUKA</name>
<accession>A0ABQ8Y1C6</accession>
<evidence type="ECO:0000313" key="2">
    <source>
        <dbReference type="EMBL" id="KAJ6238618.1"/>
    </source>
</evidence>
<evidence type="ECO:0000256" key="1">
    <source>
        <dbReference type="SAM" id="MobiDB-lite"/>
    </source>
</evidence>
<feature type="compositionally biased region" description="Polar residues" evidence="1">
    <location>
        <begin position="230"/>
        <end position="246"/>
    </location>
</feature>
<evidence type="ECO:0000313" key="3">
    <source>
        <dbReference type="Proteomes" id="UP001150062"/>
    </source>
</evidence>
<dbReference type="Proteomes" id="UP001150062">
    <property type="component" value="Unassembled WGS sequence"/>
</dbReference>
<dbReference type="EMBL" id="JAOAOG010000232">
    <property type="protein sequence ID" value="KAJ6238618.1"/>
    <property type="molecule type" value="Genomic_DNA"/>
</dbReference>
<gene>
    <name evidence="2" type="ORF">M0813_25842</name>
</gene>
<sequence>MNFSFDQTESKETEKELLEQLKHTHSMKTRLTLWLKLYPQSIIGLTIEHLNFNLSKSKKKSWINSKNKSKKATQALQAPTKPKEIRILRQSLNNLSEHTGVSRRSLERGLSSFFSRQYLLSNVDPYSREWLIFGLSKKIKANTQKPKKSQTRQKQKWKLKQKGKTLQFGKNNYQFFTDPQKNIQNDNVNKNNTATAITSQTLNIPDHFQFSQLSSLENTKHHLINNPQRTQSYHQSNIQSQKQTQPPEKILPSESKDLLTEETLLIQFKNQNRTNSLERKTPLEILCEVSQFYKKRKLTQTINPKNRNQTKPNEKNTVEGENSNAFLYSQKWKSKN</sequence>
<keyword evidence="3" id="KW-1185">Reference proteome</keyword>
<organism evidence="2 3">
    <name type="scientific">Anaeramoeba flamelloides</name>
    <dbReference type="NCBI Taxonomy" id="1746091"/>
    <lineage>
        <taxon>Eukaryota</taxon>
        <taxon>Metamonada</taxon>
        <taxon>Anaeramoebidae</taxon>
        <taxon>Anaeramoeba</taxon>
    </lineage>
</organism>
<feature type="region of interest" description="Disordered" evidence="1">
    <location>
        <begin position="303"/>
        <end position="336"/>
    </location>
</feature>
<protein>
    <submittedName>
        <fullName evidence="2">Uncharacterized protein</fullName>
    </submittedName>
</protein>